<organism evidence="2">
    <name type="scientific">Tanacetum cinerariifolium</name>
    <name type="common">Dalmatian daisy</name>
    <name type="synonym">Chrysanthemum cinerariifolium</name>
    <dbReference type="NCBI Taxonomy" id="118510"/>
    <lineage>
        <taxon>Eukaryota</taxon>
        <taxon>Viridiplantae</taxon>
        <taxon>Streptophyta</taxon>
        <taxon>Embryophyta</taxon>
        <taxon>Tracheophyta</taxon>
        <taxon>Spermatophyta</taxon>
        <taxon>Magnoliopsida</taxon>
        <taxon>eudicotyledons</taxon>
        <taxon>Gunneridae</taxon>
        <taxon>Pentapetalae</taxon>
        <taxon>asterids</taxon>
        <taxon>campanulids</taxon>
        <taxon>Asterales</taxon>
        <taxon>Asteraceae</taxon>
        <taxon>Asteroideae</taxon>
        <taxon>Anthemideae</taxon>
        <taxon>Anthemidinae</taxon>
        <taxon>Tanacetum</taxon>
    </lineage>
</organism>
<dbReference type="AlphaFoldDB" id="A0A699IIW9"/>
<dbReference type="PROSITE" id="PS50994">
    <property type="entry name" value="INTEGRASE"/>
    <property type="match status" value="1"/>
</dbReference>
<reference evidence="2" key="1">
    <citation type="journal article" date="2019" name="Sci. Rep.">
        <title>Draft genome of Tanacetum cinerariifolium, the natural source of mosquito coil.</title>
        <authorList>
            <person name="Yamashiro T."/>
            <person name="Shiraishi A."/>
            <person name="Satake H."/>
            <person name="Nakayama K."/>
        </authorList>
    </citation>
    <scope>NUCLEOTIDE SEQUENCE</scope>
</reference>
<dbReference type="InterPro" id="IPR001584">
    <property type="entry name" value="Integrase_cat-core"/>
</dbReference>
<dbReference type="Pfam" id="PF14223">
    <property type="entry name" value="Retrotran_gag_2"/>
    <property type="match status" value="1"/>
</dbReference>
<sequence>MVVDPTNPIVLILGPLSTITKGNKKKYITNVRVMIYLLQAIPNDIYNSVDTSKNAKEMWEQIKRLMHGSEIATHVRHSHLMDEFDKFPAKEGESLDSVHERLTTLVNIMDRNNVHPIHMAINTKFLNCLQPKWSKYVTMNVGYDGNANKNAGRNITQGFNTGNAGDESNQIIQHVPQTESTSGKANVQCYNCNEKAMKDEAGSKLSNEENEFMLDTSYGEELEELTTTVMLMDRIQPANKNAETVPSFDAMTVIQCKLLAVGSPFYWQWEYPPLAVGTYTASGNSLLAHVRTDNGIEFKNKTLAKFFDEVGITQQFSAARTPQQNGVVERRNRTLVEDARTMLTFANLPSFL</sequence>
<dbReference type="Gene3D" id="3.30.420.10">
    <property type="entry name" value="Ribonuclease H-like superfamily/Ribonuclease H"/>
    <property type="match status" value="1"/>
</dbReference>
<dbReference type="PANTHER" id="PTHR42648:SF18">
    <property type="entry name" value="RETROTRANSPOSON, UNCLASSIFIED-LIKE PROTEIN"/>
    <property type="match status" value="1"/>
</dbReference>
<dbReference type="EMBL" id="BKCJ010276282">
    <property type="protein sequence ID" value="GEZ41631.1"/>
    <property type="molecule type" value="Genomic_DNA"/>
</dbReference>
<evidence type="ECO:0000313" key="2">
    <source>
        <dbReference type="EMBL" id="GEZ41631.1"/>
    </source>
</evidence>
<protein>
    <submittedName>
        <fullName evidence="2">Putative ribonuclease H-like domain-containing protein</fullName>
    </submittedName>
</protein>
<dbReference type="InterPro" id="IPR036397">
    <property type="entry name" value="RNaseH_sf"/>
</dbReference>
<dbReference type="GO" id="GO:0015074">
    <property type="term" value="P:DNA integration"/>
    <property type="evidence" value="ECO:0007669"/>
    <property type="project" value="InterPro"/>
</dbReference>
<dbReference type="InterPro" id="IPR012337">
    <property type="entry name" value="RNaseH-like_sf"/>
</dbReference>
<name>A0A699IIW9_TANCI</name>
<evidence type="ECO:0000259" key="1">
    <source>
        <dbReference type="PROSITE" id="PS50994"/>
    </source>
</evidence>
<dbReference type="GO" id="GO:0003676">
    <property type="term" value="F:nucleic acid binding"/>
    <property type="evidence" value="ECO:0007669"/>
    <property type="project" value="InterPro"/>
</dbReference>
<feature type="domain" description="Integrase catalytic" evidence="1">
    <location>
        <begin position="290"/>
        <end position="352"/>
    </location>
</feature>
<comment type="caution">
    <text evidence="2">The sequence shown here is derived from an EMBL/GenBank/DDBJ whole genome shotgun (WGS) entry which is preliminary data.</text>
</comment>
<dbReference type="PANTHER" id="PTHR42648">
    <property type="entry name" value="TRANSPOSASE, PUTATIVE-RELATED"/>
    <property type="match status" value="1"/>
</dbReference>
<gene>
    <name evidence="2" type="ORF">Tci_513604</name>
</gene>
<proteinExistence type="predicted"/>
<accession>A0A699IIW9</accession>
<dbReference type="SUPFAM" id="SSF53098">
    <property type="entry name" value="Ribonuclease H-like"/>
    <property type="match status" value="1"/>
</dbReference>
<dbReference type="InterPro" id="IPR039537">
    <property type="entry name" value="Retrotran_Ty1/copia-like"/>
</dbReference>